<evidence type="ECO:0008006" key="4">
    <source>
        <dbReference type="Google" id="ProtNLM"/>
    </source>
</evidence>
<protein>
    <recommendedName>
        <fullName evidence="4">Lipoprotein</fullName>
    </recommendedName>
</protein>
<organism evidence="2 3">
    <name type="scientific">Streptococcus mitis</name>
    <dbReference type="NCBI Taxonomy" id="28037"/>
    <lineage>
        <taxon>Bacteria</taxon>
        <taxon>Bacillati</taxon>
        <taxon>Bacillota</taxon>
        <taxon>Bacilli</taxon>
        <taxon>Lactobacillales</taxon>
        <taxon>Streptococcaceae</taxon>
        <taxon>Streptococcus</taxon>
        <taxon>Streptococcus mitis group</taxon>
    </lineage>
</organism>
<keyword evidence="1" id="KW-1133">Transmembrane helix</keyword>
<accession>A0A3R9K0L1</accession>
<dbReference type="EMBL" id="RJNY01000010">
    <property type="protein sequence ID" value="RSI97089.1"/>
    <property type="molecule type" value="Genomic_DNA"/>
</dbReference>
<name>A0A3R9K0L1_STRMT</name>
<dbReference type="RefSeq" id="WP_125840909.1">
    <property type="nucleotide sequence ID" value="NZ_RJNY01000010.1"/>
</dbReference>
<dbReference type="InterPro" id="IPR048042">
    <property type="entry name" value="TipC-like"/>
</dbReference>
<evidence type="ECO:0000313" key="2">
    <source>
        <dbReference type="EMBL" id="RSI97089.1"/>
    </source>
</evidence>
<reference evidence="2 3" key="1">
    <citation type="submission" date="2018-11" db="EMBL/GenBank/DDBJ databases">
        <title>Species Designations Belie Phenotypic and Genotypic Heterogeneity in Oral Streptococci.</title>
        <authorList>
            <person name="Velsko I."/>
        </authorList>
    </citation>
    <scope>NUCLEOTIDE SEQUENCE [LARGE SCALE GENOMIC DNA]</scope>
    <source>
        <strain evidence="2 3">BCC60</strain>
    </source>
</reference>
<dbReference type="Proteomes" id="UP000281657">
    <property type="component" value="Unassembled WGS sequence"/>
</dbReference>
<dbReference type="PROSITE" id="PS51257">
    <property type="entry name" value="PROKAR_LIPOPROTEIN"/>
    <property type="match status" value="1"/>
</dbReference>
<keyword evidence="1" id="KW-0472">Membrane</keyword>
<evidence type="ECO:0000256" key="1">
    <source>
        <dbReference type="SAM" id="Phobius"/>
    </source>
</evidence>
<feature type="transmembrane region" description="Helical" evidence="1">
    <location>
        <begin position="5"/>
        <end position="22"/>
    </location>
</feature>
<sequence length="203" mass="24275">MKKNLGLIVLFVIIISSCFYFFTSQPKNIFDEIYQQTEKTYLGNNIFNQLKDVEVHKYQEYGNDSKFYSYVLYQKQKTPYDYKNIDLIFHFTKDTNTVFVSFEKELSNGLRIFIFGRYLTKEKLFQKNVQLLINQDGTDKSIEDEAQVKSYLEQYGITSKDLDSYYDEIVNQKVLKDWCSIYDSKYSPSNYGEVKVETQWENW</sequence>
<dbReference type="NCBIfam" id="NF033863">
    <property type="entry name" value="immun_TipC_fam"/>
    <property type="match status" value="1"/>
</dbReference>
<dbReference type="AlphaFoldDB" id="A0A3R9K0L1"/>
<gene>
    <name evidence="2" type="ORF">D8847_05495</name>
</gene>
<comment type="caution">
    <text evidence="2">The sequence shown here is derived from an EMBL/GenBank/DDBJ whole genome shotgun (WGS) entry which is preliminary data.</text>
</comment>
<keyword evidence="1" id="KW-0812">Transmembrane</keyword>
<proteinExistence type="predicted"/>
<evidence type="ECO:0000313" key="3">
    <source>
        <dbReference type="Proteomes" id="UP000281657"/>
    </source>
</evidence>